<feature type="compositionally biased region" description="Pro residues" evidence="1">
    <location>
        <begin position="511"/>
        <end position="520"/>
    </location>
</feature>
<feature type="compositionally biased region" description="Acidic residues" evidence="1">
    <location>
        <begin position="240"/>
        <end position="252"/>
    </location>
</feature>
<accession>A0A164YPR0</accession>
<feature type="compositionally biased region" description="Basic and acidic residues" evidence="1">
    <location>
        <begin position="142"/>
        <end position="152"/>
    </location>
</feature>
<dbReference type="EMBL" id="KV419397">
    <property type="protein sequence ID" value="KZS97119.1"/>
    <property type="molecule type" value="Genomic_DNA"/>
</dbReference>
<evidence type="ECO:0000256" key="1">
    <source>
        <dbReference type="SAM" id="MobiDB-lite"/>
    </source>
</evidence>
<feature type="compositionally biased region" description="Low complexity" evidence="1">
    <location>
        <begin position="78"/>
        <end position="98"/>
    </location>
</feature>
<feature type="region of interest" description="Disordered" evidence="1">
    <location>
        <begin position="768"/>
        <end position="900"/>
    </location>
</feature>
<feature type="region of interest" description="Disordered" evidence="1">
    <location>
        <begin position="590"/>
        <end position="728"/>
    </location>
</feature>
<name>A0A164YPR0_9AGAM</name>
<evidence type="ECO:0000313" key="3">
    <source>
        <dbReference type="Proteomes" id="UP000076722"/>
    </source>
</evidence>
<reference evidence="2 3" key="1">
    <citation type="journal article" date="2016" name="Mol. Biol. Evol.">
        <title>Comparative Genomics of Early-Diverging Mushroom-Forming Fungi Provides Insights into the Origins of Lignocellulose Decay Capabilities.</title>
        <authorList>
            <person name="Nagy L.G."/>
            <person name="Riley R."/>
            <person name="Tritt A."/>
            <person name="Adam C."/>
            <person name="Daum C."/>
            <person name="Floudas D."/>
            <person name="Sun H."/>
            <person name="Yadav J.S."/>
            <person name="Pangilinan J."/>
            <person name="Larsson K.H."/>
            <person name="Matsuura K."/>
            <person name="Barry K."/>
            <person name="Labutti K."/>
            <person name="Kuo R."/>
            <person name="Ohm R.A."/>
            <person name="Bhattacharya S.S."/>
            <person name="Shirouzu T."/>
            <person name="Yoshinaga Y."/>
            <person name="Martin F.M."/>
            <person name="Grigoriev I.V."/>
            <person name="Hibbett D.S."/>
        </authorList>
    </citation>
    <scope>NUCLEOTIDE SEQUENCE [LARGE SCALE GENOMIC DNA]</scope>
    <source>
        <strain evidence="2 3">HHB9708</strain>
    </source>
</reference>
<keyword evidence="3" id="KW-1185">Reference proteome</keyword>
<feature type="compositionally biased region" description="Basic and acidic residues" evidence="1">
    <location>
        <begin position="701"/>
        <end position="716"/>
    </location>
</feature>
<feature type="compositionally biased region" description="Basic residues" evidence="1">
    <location>
        <begin position="217"/>
        <end position="232"/>
    </location>
</feature>
<feature type="compositionally biased region" description="Low complexity" evidence="1">
    <location>
        <begin position="521"/>
        <end position="531"/>
    </location>
</feature>
<feature type="compositionally biased region" description="Polar residues" evidence="1">
    <location>
        <begin position="18"/>
        <end position="46"/>
    </location>
</feature>
<dbReference type="AlphaFoldDB" id="A0A164YPR0"/>
<dbReference type="Proteomes" id="UP000076722">
    <property type="component" value="Unassembled WGS sequence"/>
</dbReference>
<feature type="compositionally biased region" description="Basic and acidic residues" evidence="1">
    <location>
        <begin position="353"/>
        <end position="362"/>
    </location>
</feature>
<feature type="compositionally biased region" description="Polar residues" evidence="1">
    <location>
        <begin position="592"/>
        <end position="604"/>
    </location>
</feature>
<feature type="region of interest" description="Disordered" evidence="1">
    <location>
        <begin position="407"/>
        <end position="427"/>
    </location>
</feature>
<feature type="compositionally biased region" description="Polar residues" evidence="1">
    <location>
        <begin position="196"/>
        <end position="214"/>
    </location>
</feature>
<feature type="compositionally biased region" description="Basic and acidic residues" evidence="1">
    <location>
        <begin position="325"/>
        <end position="345"/>
    </location>
</feature>
<organism evidence="2 3">
    <name type="scientific">Sistotremastrum niveocremeum HHB9708</name>
    <dbReference type="NCBI Taxonomy" id="1314777"/>
    <lineage>
        <taxon>Eukaryota</taxon>
        <taxon>Fungi</taxon>
        <taxon>Dikarya</taxon>
        <taxon>Basidiomycota</taxon>
        <taxon>Agaricomycotina</taxon>
        <taxon>Agaricomycetes</taxon>
        <taxon>Sistotremastrales</taxon>
        <taxon>Sistotremastraceae</taxon>
        <taxon>Sertulicium</taxon>
        <taxon>Sertulicium niveocremeum</taxon>
    </lineage>
</organism>
<proteinExistence type="predicted"/>
<dbReference type="OrthoDB" id="3249923at2759"/>
<evidence type="ECO:0000313" key="2">
    <source>
        <dbReference type="EMBL" id="KZS97119.1"/>
    </source>
</evidence>
<dbReference type="STRING" id="1314777.A0A164YPR0"/>
<feature type="region of interest" description="Disordered" evidence="1">
    <location>
        <begin position="1"/>
        <end position="364"/>
    </location>
</feature>
<feature type="region of interest" description="Disordered" evidence="1">
    <location>
        <begin position="990"/>
        <end position="1018"/>
    </location>
</feature>
<feature type="compositionally biased region" description="Acidic residues" evidence="1">
    <location>
        <begin position="845"/>
        <end position="856"/>
    </location>
</feature>
<feature type="compositionally biased region" description="Low complexity" evidence="1">
    <location>
        <begin position="859"/>
        <end position="876"/>
    </location>
</feature>
<feature type="region of interest" description="Disordered" evidence="1">
    <location>
        <begin position="487"/>
        <end position="541"/>
    </location>
</feature>
<gene>
    <name evidence="2" type="ORF">SISNIDRAFT_244224</name>
</gene>
<protein>
    <submittedName>
        <fullName evidence="2">Uncharacterized protein</fullName>
    </submittedName>
</protein>
<sequence>MATNSLKPIAEEDIGGETLSQNGLDVDTPSKTPGSIDPSYSKSSAPHASPQRIKAGTRSVHRPSLSASSIILPEHSDGPLLGPLLGPPLTEQSDSRPSSGPPSKSPQKNLLVNTWHTKKESPVSQPSLEKLKLGGRENYQLSKEEIAQDKKIVGSHWTPHWPMKQPTPREHFEEEEDEEGTRQDAEMRSPPPEFIQGSSNGQILQRPESTQGFSFSPRKHLAVVHARKKPMGRVRFSSEEYMDSEDDEESQEDREKKRRAVPSLKPEKERSERPIRQVARKTSYRMSPLESATDRSVFDSEDSEKKRFRKAARKMAWQSASSSDIPRDTPEHPPHLNDHMDHDEQSTLPSRHSSPDKRRLETEDVNMAPSDDFFDDTMFARRPSFPFLQRNLRKGFEARFHRYSSKNSSSTQLLEIDDPPEPYQSDEPTLRHSYTVPLRSWACPLCALFPTFDTREKVFMHLKWDHPEVSFKFILDPRASRTEGEPRYWNIKFGPPRHTNSDSDDESPVLLPLPQPPPTSPTLLPLSVPPQAQMLPPISPVPSATDLSTLAAPLQDPSLLSPRNTASSNLSPAQRNRIVSAEIALSEFKIRSPTSNSKRGTPSPISRGGTPGISGKFDFEAHQKQAVGSREQSPTAMSLEEREREEQAVEDTVASLVLETQPDDSGTNMHSSKSKGEEADVAMEDATLSRESPPHVPQSLDRNDAEQSSDVAHESVNEDNTALWDHHEPEDQLHDELMAQQEPLAGLVGELANSDALIADAPTSRIKTEDVDIELNGGGSMATPPPEEERPSQQTPRIKFAIKQEDLARPFGTPSRFKHAFPRARSATPWKPKGGPREPTPDDAIFIDDDDDDEESPQSAVTSASPPAVADPPTTVKGFPEDQDSAATTSSAFSPIRIDSDVPRVAVSSKTLESARSLRLRGKQALLDTLESLSDFSGISRTASPSPNEVVSLVTQGVESAPPDPLRSAPLPKSQLKLHPTLNHVVPERSRRLEQQVPPKPSSIVRRNGPRPLPPDTETYRPTGPHLFDLLGPPTDPNHGGPWVLQEDSWFIADREEEFWEMNDVLEEDKVMGAIWGRWIIRHR</sequence>
<feature type="compositionally biased region" description="Basic and acidic residues" evidence="1">
    <location>
        <begin position="265"/>
        <end position="275"/>
    </location>
</feature>